<dbReference type="SUPFAM" id="SSF54593">
    <property type="entry name" value="Glyoxalase/Bleomycin resistance protein/Dihydroxybiphenyl dioxygenase"/>
    <property type="match status" value="1"/>
</dbReference>
<reference evidence="2 3" key="1">
    <citation type="submission" date="2018-05" db="EMBL/GenBank/DDBJ databases">
        <title>Genomic Encyclopedia of Type Strains, Phase IV (KMG-IV): sequencing the most valuable type-strain genomes for metagenomic binning, comparative biology and taxonomic classification.</title>
        <authorList>
            <person name="Goeker M."/>
        </authorList>
    </citation>
    <scope>NUCLEOTIDE SEQUENCE [LARGE SCALE GENOMIC DNA]</scope>
    <source>
        <strain evidence="2 3">DSM 19792</strain>
    </source>
</reference>
<dbReference type="OrthoDB" id="9795306at2"/>
<dbReference type="Pfam" id="PF00903">
    <property type="entry name" value="Glyoxalase"/>
    <property type="match status" value="1"/>
</dbReference>
<dbReference type="CDD" id="cd07246">
    <property type="entry name" value="VOC_like"/>
    <property type="match status" value="1"/>
</dbReference>
<organism evidence="2 3">
    <name type="scientific">Undibacterium pigrum</name>
    <dbReference type="NCBI Taxonomy" id="401470"/>
    <lineage>
        <taxon>Bacteria</taxon>
        <taxon>Pseudomonadati</taxon>
        <taxon>Pseudomonadota</taxon>
        <taxon>Betaproteobacteria</taxon>
        <taxon>Burkholderiales</taxon>
        <taxon>Oxalobacteraceae</taxon>
        <taxon>Undibacterium</taxon>
    </lineage>
</organism>
<comment type="caution">
    <text evidence="2">The sequence shown here is derived from an EMBL/GenBank/DDBJ whole genome shotgun (WGS) entry which is preliminary data.</text>
</comment>
<accession>A0A318J4B0</accession>
<keyword evidence="3" id="KW-1185">Reference proteome</keyword>
<dbReference type="InterPro" id="IPR029068">
    <property type="entry name" value="Glyas_Bleomycin-R_OHBP_Dase"/>
</dbReference>
<dbReference type="RefSeq" id="WP_110256702.1">
    <property type="nucleotide sequence ID" value="NZ_QJKB01000007.1"/>
</dbReference>
<dbReference type="InterPro" id="IPR037523">
    <property type="entry name" value="VOC_core"/>
</dbReference>
<evidence type="ECO:0000313" key="2">
    <source>
        <dbReference type="EMBL" id="PXX41470.1"/>
    </source>
</evidence>
<proteinExistence type="predicted"/>
<gene>
    <name evidence="2" type="ORF">DFR42_107121</name>
</gene>
<dbReference type="PANTHER" id="PTHR34109">
    <property type="entry name" value="BNAUNNG04460D PROTEIN-RELATED"/>
    <property type="match status" value="1"/>
</dbReference>
<dbReference type="InterPro" id="IPR004360">
    <property type="entry name" value="Glyas_Fos-R_dOase_dom"/>
</dbReference>
<evidence type="ECO:0000313" key="3">
    <source>
        <dbReference type="Proteomes" id="UP000247792"/>
    </source>
</evidence>
<dbReference type="Gene3D" id="3.30.720.110">
    <property type="match status" value="1"/>
</dbReference>
<evidence type="ECO:0000259" key="1">
    <source>
        <dbReference type="PROSITE" id="PS51819"/>
    </source>
</evidence>
<dbReference type="Proteomes" id="UP000247792">
    <property type="component" value="Unassembled WGS sequence"/>
</dbReference>
<dbReference type="PANTHER" id="PTHR34109:SF1">
    <property type="entry name" value="VOC DOMAIN-CONTAINING PROTEIN"/>
    <property type="match status" value="1"/>
</dbReference>
<name>A0A318J4B0_9BURK</name>
<protein>
    <submittedName>
        <fullName evidence="2">PhnB protein</fullName>
    </submittedName>
</protein>
<dbReference type="AlphaFoldDB" id="A0A318J4B0"/>
<dbReference type="Gene3D" id="3.30.720.120">
    <property type="match status" value="1"/>
</dbReference>
<dbReference type="EMBL" id="QJKB01000007">
    <property type="protein sequence ID" value="PXX41470.1"/>
    <property type="molecule type" value="Genomic_DNA"/>
</dbReference>
<dbReference type="PROSITE" id="PS51819">
    <property type="entry name" value="VOC"/>
    <property type="match status" value="1"/>
</dbReference>
<sequence>MSNLPATAANRSVTPYLIVQGAIAALEFYTSAFGAKELVRLDDGNGKIMHAELDIADAHIMLADEFPDMGYRGPQSLGGSTVSLHLYVDDVDSVFARAVELGATATMAVADQFDGDRRGTLTDPFGHVWLLASRKEDVSYEEMRARFAKMMGQA</sequence>
<feature type="domain" description="VOC" evidence="1">
    <location>
        <begin position="9"/>
        <end position="134"/>
    </location>
</feature>